<dbReference type="Pfam" id="PF01541">
    <property type="entry name" value="GIY-YIG"/>
    <property type="match status" value="1"/>
</dbReference>
<reference evidence="1 2" key="1">
    <citation type="submission" date="2017-09" db="EMBL/GenBank/DDBJ databases">
        <title>Large-scale bioinformatics analysis of Bacillus genomes uncovers conserved roles of natural products in bacterial physiology.</title>
        <authorList>
            <consortium name="Agbiome Team Llc"/>
            <person name="Bleich R.M."/>
            <person name="Grubbs K.J."/>
            <person name="Santa Maria K.C."/>
            <person name="Allen S.E."/>
            <person name="Farag S."/>
            <person name="Shank E.A."/>
            <person name="Bowers A."/>
        </authorList>
    </citation>
    <scope>NUCLEOTIDE SEQUENCE [LARGE SCALE GENOMIC DNA]</scope>
    <source>
        <strain evidence="1 2">AFS004017</strain>
    </source>
</reference>
<evidence type="ECO:0000313" key="2">
    <source>
        <dbReference type="Proteomes" id="UP000220045"/>
    </source>
</evidence>
<dbReference type="GO" id="GO:0006974">
    <property type="term" value="P:DNA damage response"/>
    <property type="evidence" value="ECO:0007669"/>
    <property type="project" value="TreeGrafter"/>
</dbReference>
<dbReference type="PANTHER" id="PTHR30562">
    <property type="entry name" value="UVRC/OXIDOREDUCTASE"/>
    <property type="match status" value="1"/>
</dbReference>
<dbReference type="GO" id="GO:0009380">
    <property type="term" value="C:excinuclease repair complex"/>
    <property type="evidence" value="ECO:0007669"/>
    <property type="project" value="TreeGrafter"/>
</dbReference>
<dbReference type="AlphaFoldDB" id="A0A2A7VQP6"/>
<dbReference type="PANTHER" id="PTHR30562:SF1">
    <property type="entry name" value="UVRABC SYSTEM PROTEIN C"/>
    <property type="match status" value="1"/>
</dbReference>
<dbReference type="InterPro" id="IPR035901">
    <property type="entry name" value="GIY-YIG_endonuc_sf"/>
</dbReference>
<dbReference type="SUPFAM" id="SSF82771">
    <property type="entry name" value="GIY-YIG endonuclease"/>
    <property type="match status" value="1"/>
</dbReference>
<dbReference type="InterPro" id="IPR050066">
    <property type="entry name" value="UvrABC_protein_C"/>
</dbReference>
<protein>
    <submittedName>
        <fullName evidence="1">Excinuclease ABC subunit C</fullName>
    </submittedName>
</protein>
<dbReference type="EMBL" id="NUEL01000090">
    <property type="protein sequence ID" value="PEI99369.1"/>
    <property type="molecule type" value="Genomic_DNA"/>
</dbReference>
<dbReference type="InterPro" id="IPR000305">
    <property type="entry name" value="GIY-YIG_endonuc"/>
</dbReference>
<sequence length="274" mass="32500">MDKLFFMSLDEFNNRVHMVDSGVYLITDVEDKIIYAGKGLSIKKRVNAHFKGYSKNTQELSYLFNKIAYILEESPLKRSLLEIQFMIEYKTALNKEVQEEFPDIYTEYIKRTNKTCSTVIMKQEMDEAAEQAKIEDVARDLKREKQLIRKQEKQRIELEKQRLEEEKRKKYAAEALELQKKRDRERDNFRKDLLRAVGGKAIFYEVISLLDSGYNPYMLSKALNIDCQAIITIKEHRKDFRVPRNHKRMITHQDIMHSLNGKKDKGNSRLNHLL</sequence>
<evidence type="ECO:0000313" key="1">
    <source>
        <dbReference type="EMBL" id="PEI99369.1"/>
    </source>
</evidence>
<dbReference type="PROSITE" id="PS50164">
    <property type="entry name" value="GIY_YIG"/>
    <property type="match status" value="1"/>
</dbReference>
<dbReference type="RefSeq" id="WP_098096938.1">
    <property type="nucleotide sequence ID" value="NZ_NUEL01000090.1"/>
</dbReference>
<accession>A0A2A7VQP6</accession>
<dbReference type="Gene3D" id="3.40.1440.10">
    <property type="entry name" value="GIY-YIG endonuclease"/>
    <property type="match status" value="1"/>
</dbReference>
<gene>
    <name evidence="1" type="ORF">CN684_31395</name>
</gene>
<name>A0A2A7VQP6_9BACI</name>
<comment type="caution">
    <text evidence="1">The sequence shown here is derived from an EMBL/GenBank/DDBJ whole genome shotgun (WGS) entry which is preliminary data.</text>
</comment>
<proteinExistence type="predicted"/>
<dbReference type="Proteomes" id="UP000220045">
    <property type="component" value="Unassembled WGS sequence"/>
</dbReference>
<organism evidence="1 2">
    <name type="scientific">Bacillus wiedmannii</name>
    <dbReference type="NCBI Taxonomy" id="1890302"/>
    <lineage>
        <taxon>Bacteria</taxon>
        <taxon>Bacillati</taxon>
        <taxon>Bacillota</taxon>
        <taxon>Bacilli</taxon>
        <taxon>Bacillales</taxon>
        <taxon>Bacillaceae</taxon>
        <taxon>Bacillus</taxon>
        <taxon>Bacillus cereus group</taxon>
    </lineage>
</organism>